<reference evidence="5 6" key="1">
    <citation type="submission" date="2018-01" db="EMBL/GenBank/DDBJ databases">
        <title>The whole genome sequencing and assembly of Paenibacillus chitinolyticus KCCM 41400 strain.</title>
        <authorList>
            <person name="Kim J.-Y."/>
            <person name="Park M.-K."/>
            <person name="Lee Y.-J."/>
            <person name="Yi H."/>
            <person name="Bahn Y.-S."/>
            <person name="Kim J.F."/>
            <person name="Lee D.-W."/>
        </authorList>
    </citation>
    <scope>NUCLEOTIDE SEQUENCE [LARGE SCALE GENOMIC DNA]</scope>
    <source>
        <strain evidence="5 6">KCCM 41400</strain>
    </source>
</reference>
<dbReference type="InterPro" id="IPR009057">
    <property type="entry name" value="Homeodomain-like_sf"/>
</dbReference>
<gene>
    <name evidence="4" type="ORF">M5X16_10690</name>
    <name evidence="5" type="ORF">PC41400_16965</name>
</gene>
<dbReference type="Gene3D" id="1.10.10.60">
    <property type="entry name" value="Homeodomain-like"/>
    <property type="match status" value="2"/>
</dbReference>
<proteinExistence type="predicted"/>
<keyword evidence="2" id="KW-0804">Transcription</keyword>
<organism evidence="5 6">
    <name type="scientific">Paenibacillus chitinolyticus</name>
    <dbReference type="NCBI Taxonomy" id="79263"/>
    <lineage>
        <taxon>Bacteria</taxon>
        <taxon>Bacillati</taxon>
        <taxon>Bacillota</taxon>
        <taxon>Bacilli</taxon>
        <taxon>Bacillales</taxon>
        <taxon>Paenibacillaceae</taxon>
        <taxon>Paenibacillus</taxon>
    </lineage>
</organism>
<dbReference type="InterPro" id="IPR018060">
    <property type="entry name" value="HTH_AraC"/>
</dbReference>
<dbReference type="KEGG" id="pchi:PC41400_16965"/>
<dbReference type="PANTHER" id="PTHR43436:SF1">
    <property type="entry name" value="TRANSCRIPTIONAL REGULATORY PROTEIN"/>
    <property type="match status" value="1"/>
</dbReference>
<keyword evidence="7" id="KW-1185">Reference proteome</keyword>
<dbReference type="SMART" id="SM00342">
    <property type="entry name" value="HTH_ARAC"/>
    <property type="match status" value="1"/>
</dbReference>
<dbReference type="OrthoDB" id="34150at2"/>
<evidence type="ECO:0000313" key="4">
    <source>
        <dbReference type="EMBL" id="MCY9596241.1"/>
    </source>
</evidence>
<dbReference type="Proteomes" id="UP001527202">
    <property type="component" value="Unassembled WGS sequence"/>
</dbReference>
<feature type="domain" description="HTH araC/xylS-type" evidence="3">
    <location>
        <begin position="211"/>
        <end position="309"/>
    </location>
</feature>
<evidence type="ECO:0000256" key="1">
    <source>
        <dbReference type="ARBA" id="ARBA00023015"/>
    </source>
</evidence>
<dbReference type="EMBL" id="CP026520">
    <property type="protein sequence ID" value="QAV19273.1"/>
    <property type="molecule type" value="Genomic_DNA"/>
</dbReference>
<reference evidence="4 7" key="2">
    <citation type="submission" date="2022-05" db="EMBL/GenBank/DDBJ databases">
        <title>Genome Sequencing of Bee-Associated Microbes.</title>
        <authorList>
            <person name="Dunlap C."/>
        </authorList>
    </citation>
    <scope>NUCLEOTIDE SEQUENCE [LARGE SCALE GENOMIC DNA]</scope>
    <source>
        <strain evidence="4 7">NRRL B-23120</strain>
    </source>
</reference>
<evidence type="ECO:0000313" key="7">
    <source>
        <dbReference type="Proteomes" id="UP001527202"/>
    </source>
</evidence>
<dbReference type="GO" id="GO:0043565">
    <property type="term" value="F:sequence-specific DNA binding"/>
    <property type="evidence" value="ECO:0007669"/>
    <property type="project" value="InterPro"/>
</dbReference>
<dbReference type="GO" id="GO:0003700">
    <property type="term" value="F:DNA-binding transcription factor activity"/>
    <property type="evidence" value="ECO:0007669"/>
    <property type="project" value="InterPro"/>
</dbReference>
<dbReference type="RefSeq" id="WP_042226183.1">
    <property type="nucleotide sequence ID" value="NZ_CP026520.1"/>
</dbReference>
<dbReference type="PANTHER" id="PTHR43436">
    <property type="entry name" value="ARAC-FAMILY TRANSCRIPTIONAL REGULATOR"/>
    <property type="match status" value="1"/>
</dbReference>
<name>A0A410WY59_9BACL</name>
<dbReference type="Proteomes" id="UP000288943">
    <property type="component" value="Chromosome"/>
</dbReference>
<dbReference type="AlphaFoldDB" id="A0A410WY59"/>
<dbReference type="Pfam" id="PF12833">
    <property type="entry name" value="HTH_18"/>
    <property type="match status" value="1"/>
</dbReference>
<dbReference type="Pfam" id="PF06719">
    <property type="entry name" value="AraC_N"/>
    <property type="match status" value="1"/>
</dbReference>
<evidence type="ECO:0000313" key="5">
    <source>
        <dbReference type="EMBL" id="QAV19273.1"/>
    </source>
</evidence>
<sequence length="319" mass="35743">MRIVTDSPLQVSNQSKGLLDEERSRLARMILALAPYDGAFKQRIPGLLISRFSRIDSDTVNDFNSPSLLFAVQGAKVITVGQQVYTLDKLEMLLFPVALPVTMQTTNATPSEPFLGIRLDLDSRRISELVLKVYAHGLPPLGQRSAGYAANTGLSIMKAVSRLLDCLSDPGDTEWIAPLVMDEILIRILRSPFGKQVAEMGFVDSGVQRVAKAIAWLRSNFSQQMKVTDLADLMHMSVSSFNEHFKSVTSMSPLQYQKALRLHEARRLMFSDSRNASTASRQVGYISISQFSRDYSRFFGISPSRDIARWRQQEQVPHD</sequence>
<keyword evidence="1" id="KW-0805">Transcription regulation</keyword>
<protein>
    <submittedName>
        <fullName evidence="5">AraC family transcriptional regulator</fullName>
    </submittedName>
</protein>
<evidence type="ECO:0000256" key="2">
    <source>
        <dbReference type="ARBA" id="ARBA00023163"/>
    </source>
</evidence>
<accession>A0A410WY59</accession>
<dbReference type="EMBL" id="JAMDMJ010000013">
    <property type="protein sequence ID" value="MCY9596241.1"/>
    <property type="molecule type" value="Genomic_DNA"/>
</dbReference>
<dbReference type="PROSITE" id="PS01124">
    <property type="entry name" value="HTH_ARAC_FAMILY_2"/>
    <property type="match status" value="1"/>
</dbReference>
<dbReference type="SUPFAM" id="SSF46689">
    <property type="entry name" value="Homeodomain-like"/>
    <property type="match status" value="2"/>
</dbReference>
<evidence type="ECO:0000313" key="6">
    <source>
        <dbReference type="Proteomes" id="UP000288943"/>
    </source>
</evidence>
<dbReference type="GeneID" id="95376496"/>
<evidence type="ECO:0000259" key="3">
    <source>
        <dbReference type="PROSITE" id="PS01124"/>
    </source>
</evidence>
<dbReference type="InterPro" id="IPR009594">
    <property type="entry name" value="Tscrpt_reg_HTH_AraC_N"/>
</dbReference>